<evidence type="ECO:0000256" key="1">
    <source>
        <dbReference type="SAM" id="Phobius"/>
    </source>
</evidence>
<dbReference type="AlphaFoldDB" id="A0A6A4VWT1"/>
<feature type="transmembrane region" description="Helical" evidence="1">
    <location>
        <begin position="277"/>
        <end position="298"/>
    </location>
</feature>
<dbReference type="InterPro" id="IPR056704">
    <property type="entry name" value="DUF7802"/>
</dbReference>
<dbReference type="OrthoDB" id="188749at2759"/>
<keyword evidence="1" id="KW-0812">Transmembrane</keyword>
<feature type="domain" description="DUF7802" evidence="2">
    <location>
        <begin position="84"/>
        <end position="434"/>
    </location>
</feature>
<evidence type="ECO:0000313" key="4">
    <source>
        <dbReference type="Proteomes" id="UP000440578"/>
    </source>
</evidence>
<gene>
    <name evidence="3" type="ORF">FJT64_006671</name>
</gene>
<keyword evidence="1" id="KW-1133">Transmembrane helix</keyword>
<evidence type="ECO:0000313" key="3">
    <source>
        <dbReference type="EMBL" id="KAF0295870.1"/>
    </source>
</evidence>
<proteinExistence type="predicted"/>
<feature type="transmembrane region" description="Helical" evidence="1">
    <location>
        <begin position="167"/>
        <end position="192"/>
    </location>
</feature>
<keyword evidence="4" id="KW-1185">Reference proteome</keyword>
<name>A0A6A4VWT1_AMPAM</name>
<protein>
    <recommendedName>
        <fullName evidence="2">DUF7802 domain-containing protein</fullName>
    </recommendedName>
</protein>
<feature type="transmembrane region" description="Helical" evidence="1">
    <location>
        <begin position="212"/>
        <end position="229"/>
    </location>
</feature>
<comment type="caution">
    <text evidence="3">The sequence shown here is derived from an EMBL/GenBank/DDBJ whole genome shotgun (WGS) entry which is preliminary data.</text>
</comment>
<dbReference type="Proteomes" id="UP000440578">
    <property type="component" value="Unassembled WGS sequence"/>
</dbReference>
<evidence type="ECO:0000259" key="2">
    <source>
        <dbReference type="Pfam" id="PF25085"/>
    </source>
</evidence>
<feature type="transmembrane region" description="Helical" evidence="1">
    <location>
        <begin position="416"/>
        <end position="436"/>
    </location>
</feature>
<dbReference type="EMBL" id="VIIS01001593">
    <property type="protein sequence ID" value="KAF0295870.1"/>
    <property type="molecule type" value="Genomic_DNA"/>
</dbReference>
<feature type="transmembrane region" description="Helical" evidence="1">
    <location>
        <begin position="249"/>
        <end position="271"/>
    </location>
</feature>
<dbReference type="Pfam" id="PF25085">
    <property type="entry name" value="DUF7802"/>
    <property type="match status" value="1"/>
</dbReference>
<dbReference type="PANTHER" id="PTHR35982">
    <property type="entry name" value="AGAP005361-PA"/>
    <property type="match status" value="1"/>
</dbReference>
<accession>A0A6A4VWT1</accession>
<reference evidence="3 4" key="1">
    <citation type="submission" date="2019-07" db="EMBL/GenBank/DDBJ databases">
        <title>Draft genome assembly of a fouling barnacle, Amphibalanus amphitrite (Darwin, 1854): The first reference genome for Thecostraca.</title>
        <authorList>
            <person name="Kim W."/>
        </authorList>
    </citation>
    <scope>NUCLEOTIDE SEQUENCE [LARGE SCALE GENOMIC DNA]</scope>
    <source>
        <strain evidence="3">SNU_AA5</strain>
        <tissue evidence="3">Soma without cirri and trophi</tissue>
    </source>
</reference>
<dbReference type="PANTHER" id="PTHR35982:SF1">
    <property type="entry name" value="SPIROCYCLASE, AVEC FAMILY"/>
    <property type="match status" value="1"/>
</dbReference>
<feature type="transmembrane region" description="Helical" evidence="1">
    <location>
        <begin position="319"/>
        <end position="340"/>
    </location>
</feature>
<keyword evidence="1" id="KW-0472">Membrane</keyword>
<sequence>MNTTAAGGTMNKSTLPGFGVEIKEVQYESFLDWLVAFRSIDEAWAAQPTFLLSEYAYYVIAVLTLCHGKLGGGGIMPWWGSQHLTLSYAFYLGGRWPYMWLGSLIHGLVIENISMNIPDIENYWQSQTTIVFLGRKMPLHIMLIYPVMEYPAHYCVAHLRLPRYAQALMAGLLEVLIDLPYDIMCVRFLHWTWHDTDPNIFDRHYWVPWNSYYFHLSFGVSFYFFLQLWRRVLTGDDSHGHHGGVGRELLCALLAGICGMPGGVLQFLPLYHPLHDIFGVHSENTLLMIAALYTLMVWSADRRAEDGSRPRLGQRNRPYLVMFCLLLHYAVYWSMAVFFYPEDEISIGLHEKVGPCDVYQDVHTAFGMVQSENTSAPPITTRATSTSGVCRAAGYRLTGARWYTICGVPFANRAEYVSMITAITVFALGVFYQCLFRSGPQVQPARQQKMKRF</sequence>
<organism evidence="3 4">
    <name type="scientific">Amphibalanus amphitrite</name>
    <name type="common">Striped barnacle</name>
    <name type="synonym">Balanus amphitrite</name>
    <dbReference type="NCBI Taxonomy" id="1232801"/>
    <lineage>
        <taxon>Eukaryota</taxon>
        <taxon>Metazoa</taxon>
        <taxon>Ecdysozoa</taxon>
        <taxon>Arthropoda</taxon>
        <taxon>Crustacea</taxon>
        <taxon>Multicrustacea</taxon>
        <taxon>Cirripedia</taxon>
        <taxon>Thoracica</taxon>
        <taxon>Thoracicalcarea</taxon>
        <taxon>Balanomorpha</taxon>
        <taxon>Balanoidea</taxon>
        <taxon>Balanidae</taxon>
        <taxon>Amphibalaninae</taxon>
        <taxon>Amphibalanus</taxon>
    </lineage>
</organism>